<accession>A0A0A8Z9G4</accession>
<dbReference type="EMBL" id="GBRH01263567">
    <property type="protein sequence ID" value="JAD34328.1"/>
    <property type="molecule type" value="Transcribed_RNA"/>
</dbReference>
<proteinExistence type="predicted"/>
<reference evidence="2" key="1">
    <citation type="submission" date="2014-09" db="EMBL/GenBank/DDBJ databases">
        <authorList>
            <person name="Magalhaes I.L.F."/>
            <person name="Oliveira U."/>
            <person name="Santos F.R."/>
            <person name="Vidigal T.H.D.A."/>
            <person name="Brescovit A.D."/>
            <person name="Santos A.J."/>
        </authorList>
    </citation>
    <scope>NUCLEOTIDE SEQUENCE</scope>
    <source>
        <tissue evidence="2">Shoot tissue taken approximately 20 cm above the soil surface</tissue>
    </source>
</reference>
<evidence type="ECO:0000256" key="1">
    <source>
        <dbReference type="SAM" id="MobiDB-lite"/>
    </source>
</evidence>
<organism evidence="2">
    <name type="scientific">Arundo donax</name>
    <name type="common">Giant reed</name>
    <name type="synonym">Donax arundinaceus</name>
    <dbReference type="NCBI Taxonomy" id="35708"/>
    <lineage>
        <taxon>Eukaryota</taxon>
        <taxon>Viridiplantae</taxon>
        <taxon>Streptophyta</taxon>
        <taxon>Embryophyta</taxon>
        <taxon>Tracheophyta</taxon>
        <taxon>Spermatophyta</taxon>
        <taxon>Magnoliopsida</taxon>
        <taxon>Liliopsida</taxon>
        <taxon>Poales</taxon>
        <taxon>Poaceae</taxon>
        <taxon>PACMAD clade</taxon>
        <taxon>Arundinoideae</taxon>
        <taxon>Arundineae</taxon>
        <taxon>Arundo</taxon>
    </lineage>
</organism>
<reference evidence="2" key="2">
    <citation type="journal article" date="2015" name="Data Brief">
        <title>Shoot transcriptome of the giant reed, Arundo donax.</title>
        <authorList>
            <person name="Barrero R.A."/>
            <person name="Guerrero F.D."/>
            <person name="Moolhuijzen P."/>
            <person name="Goolsby J.A."/>
            <person name="Tidwell J."/>
            <person name="Bellgard S.E."/>
            <person name="Bellgard M.I."/>
        </authorList>
    </citation>
    <scope>NUCLEOTIDE SEQUENCE</scope>
    <source>
        <tissue evidence="2">Shoot tissue taken approximately 20 cm above the soil surface</tissue>
    </source>
</reference>
<evidence type="ECO:0000313" key="2">
    <source>
        <dbReference type="EMBL" id="JAD34328.1"/>
    </source>
</evidence>
<dbReference type="AlphaFoldDB" id="A0A0A8Z9G4"/>
<sequence>MSSCTAPSSRSKHEKTTSMLPEPTATAGMNPATPAPATPAPKFPVSLQIGFLVTCCCT</sequence>
<feature type="compositionally biased region" description="Low complexity" evidence="1">
    <location>
        <begin position="23"/>
        <end position="32"/>
    </location>
</feature>
<feature type="region of interest" description="Disordered" evidence="1">
    <location>
        <begin position="1"/>
        <end position="37"/>
    </location>
</feature>
<name>A0A0A8Z9G4_ARUDO</name>
<protein>
    <submittedName>
        <fullName evidence="2">Uncharacterized protein</fullName>
    </submittedName>
</protein>